<protein>
    <submittedName>
        <fullName evidence="1">Uncharacterized protein</fullName>
    </submittedName>
</protein>
<keyword evidence="2" id="KW-1185">Reference proteome</keyword>
<gene>
    <name evidence="1" type="ORF">L1987_15717</name>
</gene>
<evidence type="ECO:0000313" key="1">
    <source>
        <dbReference type="EMBL" id="KAI3816032.1"/>
    </source>
</evidence>
<reference evidence="1 2" key="2">
    <citation type="journal article" date="2022" name="Mol. Ecol. Resour.">
        <title>The genomes of chicory, endive, great burdock and yacon provide insights into Asteraceae paleo-polyploidization history and plant inulin production.</title>
        <authorList>
            <person name="Fan W."/>
            <person name="Wang S."/>
            <person name="Wang H."/>
            <person name="Wang A."/>
            <person name="Jiang F."/>
            <person name="Liu H."/>
            <person name="Zhao H."/>
            <person name="Xu D."/>
            <person name="Zhang Y."/>
        </authorList>
    </citation>
    <scope>NUCLEOTIDE SEQUENCE [LARGE SCALE GENOMIC DNA]</scope>
    <source>
        <strain evidence="2">cv. Yunnan</strain>
        <tissue evidence="1">Leaves</tissue>
    </source>
</reference>
<comment type="caution">
    <text evidence="1">The sequence shown here is derived from an EMBL/GenBank/DDBJ whole genome shotgun (WGS) entry which is preliminary data.</text>
</comment>
<evidence type="ECO:0000313" key="2">
    <source>
        <dbReference type="Proteomes" id="UP001056120"/>
    </source>
</evidence>
<dbReference type="Proteomes" id="UP001056120">
    <property type="component" value="Linkage Group LG05"/>
</dbReference>
<sequence>MLCVHPDKVQQKGANVQQKYTAEKVFDLLNVLPLNRIWSLRLLEVHYSIICFLAFFFPFFKKFNFERVYDVDAMNNGQVVGTIEKDVKGRLYPTIVAHIHNEE</sequence>
<accession>A0ACB9J7D5</accession>
<reference evidence="2" key="1">
    <citation type="journal article" date="2022" name="Mol. Ecol. Resour.">
        <title>The genomes of chicory, endive, great burdock and yacon provide insights into Asteraceae palaeo-polyploidization history and plant inulin production.</title>
        <authorList>
            <person name="Fan W."/>
            <person name="Wang S."/>
            <person name="Wang H."/>
            <person name="Wang A."/>
            <person name="Jiang F."/>
            <person name="Liu H."/>
            <person name="Zhao H."/>
            <person name="Xu D."/>
            <person name="Zhang Y."/>
        </authorList>
    </citation>
    <scope>NUCLEOTIDE SEQUENCE [LARGE SCALE GENOMIC DNA]</scope>
    <source>
        <strain evidence="2">cv. Yunnan</strain>
    </source>
</reference>
<proteinExistence type="predicted"/>
<name>A0ACB9J7D5_9ASTR</name>
<organism evidence="1 2">
    <name type="scientific">Smallanthus sonchifolius</name>
    <dbReference type="NCBI Taxonomy" id="185202"/>
    <lineage>
        <taxon>Eukaryota</taxon>
        <taxon>Viridiplantae</taxon>
        <taxon>Streptophyta</taxon>
        <taxon>Embryophyta</taxon>
        <taxon>Tracheophyta</taxon>
        <taxon>Spermatophyta</taxon>
        <taxon>Magnoliopsida</taxon>
        <taxon>eudicotyledons</taxon>
        <taxon>Gunneridae</taxon>
        <taxon>Pentapetalae</taxon>
        <taxon>asterids</taxon>
        <taxon>campanulids</taxon>
        <taxon>Asterales</taxon>
        <taxon>Asteraceae</taxon>
        <taxon>Asteroideae</taxon>
        <taxon>Heliantheae alliance</taxon>
        <taxon>Millerieae</taxon>
        <taxon>Smallanthus</taxon>
    </lineage>
</organism>
<dbReference type="EMBL" id="CM042022">
    <property type="protein sequence ID" value="KAI3816032.1"/>
    <property type="molecule type" value="Genomic_DNA"/>
</dbReference>